<accession>A0A6C0ETH8</accession>
<proteinExistence type="predicted"/>
<sequence length="86" mass="10493">MKTERSMNNFESRKQIIETIREKQELKRKEILRLIKNGLFEKYNNECLVHNNIELKRTIILNKINEANKYFKIIEEMNNIDIIIKN</sequence>
<dbReference type="AlphaFoldDB" id="A0A6C0ETH8"/>
<evidence type="ECO:0000313" key="1">
    <source>
        <dbReference type="EMBL" id="QHT30585.1"/>
    </source>
</evidence>
<reference evidence="1" key="1">
    <citation type="journal article" date="2020" name="Nature">
        <title>Giant virus diversity and host interactions through global metagenomics.</title>
        <authorList>
            <person name="Schulz F."/>
            <person name="Roux S."/>
            <person name="Paez-Espino D."/>
            <person name="Jungbluth S."/>
            <person name="Walsh D.A."/>
            <person name="Denef V.J."/>
            <person name="McMahon K.D."/>
            <person name="Konstantinidis K.T."/>
            <person name="Eloe-Fadrosh E.A."/>
            <person name="Kyrpides N.C."/>
            <person name="Woyke T."/>
        </authorList>
    </citation>
    <scope>NUCLEOTIDE SEQUENCE</scope>
    <source>
        <strain evidence="1">GVMAG-M-3300009151-35</strain>
    </source>
</reference>
<organism evidence="1">
    <name type="scientific">viral metagenome</name>
    <dbReference type="NCBI Taxonomy" id="1070528"/>
    <lineage>
        <taxon>unclassified sequences</taxon>
        <taxon>metagenomes</taxon>
        <taxon>organismal metagenomes</taxon>
    </lineage>
</organism>
<protein>
    <submittedName>
        <fullName evidence="1">Uncharacterized protein</fullName>
    </submittedName>
</protein>
<name>A0A6C0ETH8_9ZZZZ</name>
<dbReference type="EMBL" id="MN738903">
    <property type="protein sequence ID" value="QHT30585.1"/>
    <property type="molecule type" value="Genomic_DNA"/>
</dbReference>